<accession>J7S5B4</accession>
<dbReference type="KEGG" id="kng:KNAG_0D00120"/>
<protein>
    <recommendedName>
        <fullName evidence="3">NAD-dependent epimerase/dehydratase domain-containing protein</fullName>
    </recommendedName>
</protein>
<organism evidence="4 5">
    <name type="scientific">Huiozyma naganishii (strain ATCC MYA-139 / BCRC 22969 / CBS 8797 / KCTC 17520 / NBRC 10181 / NCYC 3082 / Yp74L-3)</name>
    <name type="common">Yeast</name>
    <name type="synonym">Kazachstania naganishii</name>
    <dbReference type="NCBI Taxonomy" id="1071383"/>
    <lineage>
        <taxon>Eukaryota</taxon>
        <taxon>Fungi</taxon>
        <taxon>Dikarya</taxon>
        <taxon>Ascomycota</taxon>
        <taxon>Saccharomycotina</taxon>
        <taxon>Saccharomycetes</taxon>
        <taxon>Saccharomycetales</taxon>
        <taxon>Saccharomycetaceae</taxon>
        <taxon>Huiozyma</taxon>
    </lineage>
</organism>
<dbReference type="InterPro" id="IPR036291">
    <property type="entry name" value="NAD(P)-bd_dom_sf"/>
</dbReference>
<dbReference type="PANTHER" id="PTHR10366">
    <property type="entry name" value="NAD DEPENDENT EPIMERASE/DEHYDRATASE"/>
    <property type="match status" value="1"/>
</dbReference>
<reference evidence="5" key="2">
    <citation type="submission" date="2012-08" db="EMBL/GenBank/DDBJ databases">
        <title>Genome sequence of Kazachstania naganishii.</title>
        <authorList>
            <person name="Gordon J.L."/>
            <person name="Armisen D."/>
            <person name="Proux-Wera E."/>
            <person name="OhEigeartaigh S.S."/>
            <person name="Byrne K.P."/>
            <person name="Wolfe K.H."/>
        </authorList>
    </citation>
    <scope>NUCLEOTIDE SEQUENCE [LARGE SCALE GENOMIC DNA]</scope>
    <source>
        <strain evidence="5">ATCC MYA-139 / BCRC 22969 / CBS 8797 / CCRC 22969 / KCTC 17520 / NBRC 10181 / NCYC 3082</strain>
    </source>
</reference>
<proteinExistence type="inferred from homology"/>
<evidence type="ECO:0000313" key="4">
    <source>
        <dbReference type="EMBL" id="CCK69764.1"/>
    </source>
</evidence>
<dbReference type="InterPro" id="IPR001509">
    <property type="entry name" value="Epimerase_deHydtase"/>
</dbReference>
<dbReference type="OrthoDB" id="2735536at2759"/>
<keyword evidence="5" id="KW-1185">Reference proteome</keyword>
<feature type="domain" description="NAD-dependent epimerase/dehydratase" evidence="3">
    <location>
        <begin position="3"/>
        <end position="258"/>
    </location>
</feature>
<dbReference type="AlphaFoldDB" id="J7S5B4"/>
<dbReference type="EMBL" id="HE978317">
    <property type="protein sequence ID" value="CCK69764.1"/>
    <property type="molecule type" value="Genomic_DNA"/>
</dbReference>
<dbReference type="SUPFAM" id="SSF51735">
    <property type="entry name" value="NAD(P)-binding Rossmann-fold domains"/>
    <property type="match status" value="1"/>
</dbReference>
<dbReference type="RefSeq" id="XP_022464010.1">
    <property type="nucleotide sequence ID" value="XM_022607411.1"/>
</dbReference>
<dbReference type="GeneID" id="34525453"/>
<dbReference type="OMA" id="KNEECWA"/>
<dbReference type="PANTHER" id="PTHR10366:SF844">
    <property type="entry name" value="NADPH-DEPENDENT METHYLGLYOXAL REDUCTASE GRE2"/>
    <property type="match status" value="1"/>
</dbReference>
<evidence type="ECO:0000256" key="2">
    <source>
        <dbReference type="ARBA" id="ARBA00023445"/>
    </source>
</evidence>
<evidence type="ECO:0000259" key="3">
    <source>
        <dbReference type="Pfam" id="PF01370"/>
    </source>
</evidence>
<gene>
    <name evidence="4" type="primary">KNAG0D00120</name>
    <name evidence="4" type="ordered locus">KNAG_0D00120</name>
</gene>
<name>J7S5B4_HUIN7</name>
<comment type="similarity">
    <text evidence="2">Belongs to the NAD(P)-dependent epimerase/dehydratase family. Dihydroflavonol-4-reductase subfamily.</text>
</comment>
<dbReference type="eggNOG" id="KOG1502">
    <property type="taxonomic scope" value="Eukaryota"/>
</dbReference>
<keyword evidence="1" id="KW-0560">Oxidoreductase</keyword>
<dbReference type="Gene3D" id="3.40.50.720">
    <property type="entry name" value="NAD(P)-binding Rossmann-like Domain"/>
    <property type="match status" value="1"/>
</dbReference>
<reference evidence="4 5" key="1">
    <citation type="journal article" date="2011" name="Proc. Natl. Acad. Sci. U.S.A.">
        <title>Evolutionary erosion of yeast sex chromosomes by mating-type switching accidents.</title>
        <authorList>
            <person name="Gordon J.L."/>
            <person name="Armisen D."/>
            <person name="Proux-Wera E."/>
            <person name="Oheigeartaigh S.S."/>
            <person name="Byrne K.P."/>
            <person name="Wolfe K.H."/>
        </authorList>
    </citation>
    <scope>NUCLEOTIDE SEQUENCE [LARGE SCALE GENOMIC DNA]</scope>
    <source>
        <strain evidence="5">ATCC MYA-139 / BCRC 22969 / CBS 8797 / CCRC 22969 / KCTC 17520 / NBRC 10181 / NCYC 3082</strain>
    </source>
</reference>
<evidence type="ECO:0000313" key="5">
    <source>
        <dbReference type="Proteomes" id="UP000006310"/>
    </source>
</evidence>
<dbReference type="SMR" id="J7S5B4"/>
<evidence type="ECO:0000256" key="1">
    <source>
        <dbReference type="ARBA" id="ARBA00023002"/>
    </source>
</evidence>
<dbReference type="STRING" id="1071383.J7S5B4"/>
<dbReference type="HOGENOM" id="CLU_007383_9_2_1"/>
<dbReference type="GO" id="GO:0016616">
    <property type="term" value="F:oxidoreductase activity, acting on the CH-OH group of donors, NAD or NADP as acceptor"/>
    <property type="evidence" value="ECO:0007669"/>
    <property type="project" value="TreeGrafter"/>
</dbReference>
<dbReference type="CDD" id="cd05227">
    <property type="entry name" value="AR_SDR_e"/>
    <property type="match status" value="1"/>
</dbReference>
<dbReference type="Proteomes" id="UP000006310">
    <property type="component" value="Chromosome 4"/>
</dbReference>
<dbReference type="Pfam" id="PF01370">
    <property type="entry name" value="Epimerase"/>
    <property type="match status" value="1"/>
</dbReference>
<dbReference type="InterPro" id="IPR050425">
    <property type="entry name" value="NAD(P)_dehydrat-like"/>
</dbReference>
<sequence>MSVFISGATGYIARHIVGQLLDQDYKVIGTCRTQAKADQLMKQFGNNPNLVMEIVEDISKLDAFDSVIQKHSKEIKYVLHTASPFFFDTTDFVKDLLVPAVNGTKGILQSIKQYAADSVERVVVTSSYAAVFDMDRENEKDLVLTEESWNPDSWEHCQRNPVAAYCGSKKFAEQAAWEFLKENKDTVKFKLATVNPVYVFGPQKFDADVSQKLNTSCEIVNQLVHATPDTDLTPLSFYGGFIDVRDVAKAHVLAIQKDELLGQRLILSEGRFNTQDILDVLNKDFPTLKGKLPVGKPGTGTVVCDTGATIDNSKSKKLLGFQFRSLEETIDDTASQILKHEGNL</sequence>
<dbReference type="FunFam" id="3.40.50.720:FF:000191">
    <property type="entry name" value="Methylglyoxal reductase (NADPH-dependent)"/>
    <property type="match status" value="1"/>
</dbReference>